<dbReference type="PROSITE" id="PS50888">
    <property type="entry name" value="BHLH"/>
    <property type="match status" value="1"/>
</dbReference>
<name>A0A9E7I7S6_9LILI</name>
<evidence type="ECO:0000256" key="1">
    <source>
        <dbReference type="ARBA" id="ARBA00005510"/>
    </source>
</evidence>
<comment type="similarity">
    <text evidence="1">Belongs to the bHLH protein family.</text>
</comment>
<dbReference type="PANTHER" id="PTHR36066">
    <property type="entry name" value="TRANSCRIPTION FACTOR BHLH145"/>
    <property type="match status" value="1"/>
</dbReference>
<proteinExistence type="inferred from homology"/>
<dbReference type="SUPFAM" id="SSF47459">
    <property type="entry name" value="HLH, helix-loop-helix DNA-binding domain"/>
    <property type="match status" value="1"/>
</dbReference>
<keyword evidence="2" id="KW-0805">Transcription regulation</keyword>
<evidence type="ECO:0000256" key="3">
    <source>
        <dbReference type="ARBA" id="ARBA00023163"/>
    </source>
</evidence>
<organism evidence="6 7">
    <name type="scientific">Musa troglodytarum</name>
    <name type="common">fe'i banana</name>
    <dbReference type="NCBI Taxonomy" id="320322"/>
    <lineage>
        <taxon>Eukaryota</taxon>
        <taxon>Viridiplantae</taxon>
        <taxon>Streptophyta</taxon>
        <taxon>Embryophyta</taxon>
        <taxon>Tracheophyta</taxon>
        <taxon>Spermatophyta</taxon>
        <taxon>Magnoliopsida</taxon>
        <taxon>Liliopsida</taxon>
        <taxon>Zingiberales</taxon>
        <taxon>Musaceae</taxon>
        <taxon>Musa</taxon>
    </lineage>
</organism>
<dbReference type="Pfam" id="PF23173">
    <property type="entry name" value="bHLH_SAC51"/>
    <property type="match status" value="1"/>
</dbReference>
<feature type="region of interest" description="Disordered" evidence="4">
    <location>
        <begin position="223"/>
        <end position="250"/>
    </location>
</feature>
<dbReference type="InterPro" id="IPR036638">
    <property type="entry name" value="HLH_DNA-bd_sf"/>
</dbReference>
<dbReference type="CDD" id="cd18917">
    <property type="entry name" value="bHLH_AtSAC51_like"/>
    <property type="match status" value="1"/>
</dbReference>
<dbReference type="Proteomes" id="UP001055439">
    <property type="component" value="Chromosome 9"/>
</dbReference>
<dbReference type="OrthoDB" id="777433at2759"/>
<feature type="domain" description="BHLH" evidence="5">
    <location>
        <begin position="297"/>
        <end position="346"/>
    </location>
</feature>
<dbReference type="InterPro" id="IPR011598">
    <property type="entry name" value="bHLH_dom"/>
</dbReference>
<evidence type="ECO:0000256" key="4">
    <source>
        <dbReference type="SAM" id="MobiDB-lite"/>
    </source>
</evidence>
<dbReference type="InterPro" id="IPR037546">
    <property type="entry name" value="SAC51-like"/>
</dbReference>
<keyword evidence="7" id="KW-1185">Reference proteome</keyword>
<accession>A0A9E7I7S6</accession>
<dbReference type="GO" id="GO:0046983">
    <property type="term" value="F:protein dimerization activity"/>
    <property type="evidence" value="ECO:0007669"/>
    <property type="project" value="InterPro"/>
</dbReference>
<dbReference type="EMBL" id="CP097511">
    <property type="protein sequence ID" value="URE42498.1"/>
    <property type="molecule type" value="Genomic_DNA"/>
</dbReference>
<feature type="region of interest" description="Disordered" evidence="4">
    <location>
        <begin position="280"/>
        <end position="304"/>
    </location>
</feature>
<gene>
    <name evidence="6" type="ORF">MUK42_15348</name>
</gene>
<evidence type="ECO:0000313" key="7">
    <source>
        <dbReference type="Proteomes" id="UP001055439"/>
    </source>
</evidence>
<reference evidence="6" key="1">
    <citation type="submission" date="2022-05" db="EMBL/GenBank/DDBJ databases">
        <title>The Musa troglodytarum L. genome provides insights into the mechanism of non-climacteric behaviour and enrichment of carotenoids.</title>
        <authorList>
            <person name="Wang J."/>
        </authorList>
    </citation>
    <scope>NUCLEOTIDE SEQUENCE</scope>
    <source>
        <tissue evidence="6">Leaf</tissue>
    </source>
</reference>
<dbReference type="AlphaFoldDB" id="A0A9E7I7S6"/>
<evidence type="ECO:0000313" key="6">
    <source>
        <dbReference type="EMBL" id="URE42498.1"/>
    </source>
</evidence>
<evidence type="ECO:0000256" key="2">
    <source>
        <dbReference type="ARBA" id="ARBA00023015"/>
    </source>
</evidence>
<sequence>MVCQAAAQTRFRALKHESGIAGSSTIIVRIIACFQPLQDCQAEYFRHLLKPVTCLLCGVSLMKKYPDPWVNMPHSTWRFSSSNSAADLQKPDISRQNAPFRAFPNYIYPFGCSSSGIAATPFPWIPARISAETMPTLNPLAIPTFGTPEFAGSHKRFMGFSQSWDQTSLIFSSSCNPYLTLNPTNQSLDLQGSNEVVSVGHGGEEMHEDTDEINALLYSDSDDEDYGEEEASTGHSPIEPTAGSSSEVASSVLPVKRKRIDVDEPDALLADTASSHHHDLGLEFRNRNTNTDGESSCVRGEDQERKRMKREKILETVRVLRRIIPGGKGKDAATVLDEAICYLKSLKLKAKALGATPLLELRSTKKRRKREKAMSSLDTDPIIEGVNQYPKTTALVERENSQCHCFDGE</sequence>
<protein>
    <recommendedName>
        <fullName evidence="5">BHLH domain-containing protein</fullName>
    </recommendedName>
</protein>
<dbReference type="PANTHER" id="PTHR36066:SF2">
    <property type="entry name" value="TRANSCRIPTION FACTOR BHLH145"/>
    <property type="match status" value="1"/>
</dbReference>
<keyword evidence="3" id="KW-0804">Transcription</keyword>
<evidence type="ECO:0000259" key="5">
    <source>
        <dbReference type="PROSITE" id="PS50888"/>
    </source>
</evidence>